<protein>
    <submittedName>
        <fullName evidence="2">MEDS domain-containing protein</fullName>
    </submittedName>
</protein>
<name>A0ABT0FIU3_9ACTN</name>
<dbReference type="InterPro" id="IPR025847">
    <property type="entry name" value="MEDS_domain"/>
</dbReference>
<dbReference type="Gene3D" id="3.30.750.24">
    <property type="entry name" value="STAS domain"/>
    <property type="match status" value="1"/>
</dbReference>
<dbReference type="Proteomes" id="UP001317259">
    <property type="component" value="Unassembled WGS sequence"/>
</dbReference>
<dbReference type="CDD" id="cd07043">
    <property type="entry name" value="STAS_anti-anti-sigma_factors"/>
    <property type="match status" value="1"/>
</dbReference>
<comment type="caution">
    <text evidence="2">The sequence shown here is derived from an EMBL/GenBank/DDBJ whole genome shotgun (WGS) entry which is preliminary data.</text>
</comment>
<feature type="domain" description="STAS" evidence="1">
    <location>
        <begin position="195"/>
        <end position="275"/>
    </location>
</feature>
<dbReference type="RefSeq" id="WP_242371746.1">
    <property type="nucleotide sequence ID" value="NZ_JAKRKC020000001.1"/>
</dbReference>
<accession>A0ABT0FIU3</accession>
<dbReference type="Pfam" id="PF13466">
    <property type="entry name" value="STAS_2"/>
    <property type="match status" value="1"/>
</dbReference>
<gene>
    <name evidence="2" type="ORF">MF672_000230</name>
</gene>
<dbReference type="PROSITE" id="PS50801">
    <property type="entry name" value="STAS"/>
    <property type="match status" value="1"/>
</dbReference>
<evidence type="ECO:0000313" key="2">
    <source>
        <dbReference type="EMBL" id="MCK2212232.1"/>
    </source>
</evidence>
<evidence type="ECO:0000313" key="3">
    <source>
        <dbReference type="Proteomes" id="UP001317259"/>
    </source>
</evidence>
<sequence>MRQVKDVRLGDHVCLAFAHEAEQRAVAGAFVSAGLDRGERVMYFTDDPAPDGVRDWLAEAGVDVSGAVASGRLEVLTAADSYLGPGRFDPDLMIALLRTTVGDSLAAGFAGLRVTGEMSWALRELPGAERLEDYERRVTGLFAEGDSAALCQYDARRFPAHRLTGLRCCHPGEVRMDDLADGERLRVTPSYEPGGELVLRLRGTIDRNTAPAWHAVLDHAAGAGGDVWVDLSELEFIDVAGTRALARAAGRMSDGHRLRVRHASAALRKVLRLTGWDGATGLSIEGGLPPVTRP</sequence>
<dbReference type="SUPFAM" id="SSF52091">
    <property type="entry name" value="SpoIIaa-like"/>
    <property type="match status" value="1"/>
</dbReference>
<dbReference type="Pfam" id="PF14417">
    <property type="entry name" value="MEDS"/>
    <property type="match status" value="1"/>
</dbReference>
<dbReference type="EMBL" id="JAKRKC020000001">
    <property type="protein sequence ID" value="MCK2212232.1"/>
    <property type="molecule type" value="Genomic_DNA"/>
</dbReference>
<dbReference type="InterPro" id="IPR058548">
    <property type="entry name" value="MlaB-like_STAS"/>
</dbReference>
<organism evidence="2 3">
    <name type="scientific">Actinomadura luzonensis</name>
    <dbReference type="NCBI Taxonomy" id="2805427"/>
    <lineage>
        <taxon>Bacteria</taxon>
        <taxon>Bacillati</taxon>
        <taxon>Actinomycetota</taxon>
        <taxon>Actinomycetes</taxon>
        <taxon>Streptosporangiales</taxon>
        <taxon>Thermomonosporaceae</taxon>
        <taxon>Actinomadura</taxon>
    </lineage>
</organism>
<proteinExistence type="predicted"/>
<keyword evidence="3" id="KW-1185">Reference proteome</keyword>
<reference evidence="2 3" key="1">
    <citation type="submission" date="2022-04" db="EMBL/GenBank/DDBJ databases">
        <title>Genome draft of Actinomadura sp. ATCC 31491.</title>
        <authorList>
            <person name="Shi X."/>
            <person name="Du Y."/>
        </authorList>
    </citation>
    <scope>NUCLEOTIDE SEQUENCE [LARGE SCALE GENOMIC DNA]</scope>
    <source>
        <strain evidence="2 3">ATCC 31491</strain>
    </source>
</reference>
<dbReference type="InterPro" id="IPR036513">
    <property type="entry name" value="STAS_dom_sf"/>
</dbReference>
<evidence type="ECO:0000259" key="1">
    <source>
        <dbReference type="PROSITE" id="PS50801"/>
    </source>
</evidence>
<dbReference type="InterPro" id="IPR002645">
    <property type="entry name" value="STAS_dom"/>
</dbReference>